<feature type="domain" description="F-box" evidence="2">
    <location>
        <begin position="239"/>
        <end position="279"/>
    </location>
</feature>
<protein>
    <recommendedName>
        <fullName evidence="2">F-box domain-containing protein</fullName>
    </recommendedName>
</protein>
<dbReference type="SUPFAM" id="SSF81383">
    <property type="entry name" value="F-box domain"/>
    <property type="match status" value="1"/>
</dbReference>
<dbReference type="InterPro" id="IPR036047">
    <property type="entry name" value="F-box-like_dom_sf"/>
</dbReference>
<dbReference type="PANTHER" id="PTHR34145">
    <property type="entry name" value="OS02G0105600 PROTEIN"/>
    <property type="match status" value="1"/>
</dbReference>
<dbReference type="PANTHER" id="PTHR34145:SF79">
    <property type="entry name" value="F-BOX DOMAIN, FBD DOMAIN, LEUCINE-RICH REPEAT DOMAIN SUPERFAMILY"/>
    <property type="match status" value="1"/>
</dbReference>
<evidence type="ECO:0000313" key="3">
    <source>
        <dbReference type="EMBL" id="GFA36383.1"/>
    </source>
</evidence>
<proteinExistence type="predicted"/>
<evidence type="ECO:0000256" key="1">
    <source>
        <dbReference type="SAM" id="MobiDB-lite"/>
    </source>
</evidence>
<dbReference type="InterPro" id="IPR001810">
    <property type="entry name" value="F-box_dom"/>
</dbReference>
<dbReference type="Pfam" id="PF00646">
    <property type="entry name" value="F-box"/>
    <property type="match status" value="1"/>
</dbReference>
<feature type="non-terminal residue" evidence="3">
    <location>
        <position position="660"/>
    </location>
</feature>
<comment type="caution">
    <text evidence="3">The sequence shown here is derived from an EMBL/GenBank/DDBJ whole genome shotgun (WGS) entry which is preliminary data.</text>
</comment>
<feature type="compositionally biased region" description="Polar residues" evidence="1">
    <location>
        <begin position="195"/>
        <end position="207"/>
    </location>
</feature>
<organism evidence="3">
    <name type="scientific">Tanacetum cinerariifolium</name>
    <name type="common">Dalmatian daisy</name>
    <name type="synonym">Chrysanthemum cinerariifolium</name>
    <dbReference type="NCBI Taxonomy" id="118510"/>
    <lineage>
        <taxon>Eukaryota</taxon>
        <taxon>Viridiplantae</taxon>
        <taxon>Streptophyta</taxon>
        <taxon>Embryophyta</taxon>
        <taxon>Tracheophyta</taxon>
        <taxon>Spermatophyta</taxon>
        <taxon>Magnoliopsida</taxon>
        <taxon>eudicotyledons</taxon>
        <taxon>Gunneridae</taxon>
        <taxon>Pentapetalae</taxon>
        <taxon>asterids</taxon>
        <taxon>campanulids</taxon>
        <taxon>Asterales</taxon>
        <taxon>Asteraceae</taxon>
        <taxon>Asteroideae</taxon>
        <taxon>Anthemideae</taxon>
        <taxon>Anthemidinae</taxon>
        <taxon>Tanacetum</taxon>
    </lineage>
</organism>
<dbReference type="SMART" id="SM00256">
    <property type="entry name" value="FBOX"/>
    <property type="match status" value="1"/>
</dbReference>
<dbReference type="Gene3D" id="3.80.10.10">
    <property type="entry name" value="Ribonuclease Inhibitor"/>
    <property type="match status" value="1"/>
</dbReference>
<gene>
    <name evidence="3" type="ORF">Tci_608355</name>
</gene>
<dbReference type="SUPFAM" id="SSF52047">
    <property type="entry name" value="RNI-like"/>
    <property type="match status" value="1"/>
</dbReference>
<dbReference type="AlphaFoldDB" id="A0A699JHS3"/>
<dbReference type="Gene3D" id="1.20.1280.50">
    <property type="match status" value="1"/>
</dbReference>
<dbReference type="InterPro" id="IPR032675">
    <property type="entry name" value="LRR_dom_sf"/>
</dbReference>
<dbReference type="InterPro" id="IPR055357">
    <property type="entry name" value="LRR_At1g61320_AtMIF1"/>
</dbReference>
<dbReference type="InterPro" id="IPR053781">
    <property type="entry name" value="F-box_AtFBL13-like"/>
</dbReference>
<dbReference type="Pfam" id="PF23622">
    <property type="entry name" value="LRR_At1g61320_AtMIF1"/>
    <property type="match status" value="1"/>
</dbReference>
<dbReference type="InterPro" id="IPR053772">
    <property type="entry name" value="At1g61320/At1g61330-like"/>
</dbReference>
<evidence type="ECO:0000259" key="2">
    <source>
        <dbReference type="SMART" id="SM00256"/>
    </source>
</evidence>
<sequence length="660" mass="75008">MVKLLLLNGANALVMNDDCQTALDVARVKGYSNVVHAIESHICLFSGWLLEHYGPGFLEVFAPQLLSRKVWVVILPCGARKPTKPYKLELAIYSSAQDAKPRTIIPLWKANIDEPNFNQPDPAVIISSSSIPRRWRRKRCIVHSQVMHPAFPFNNQGPNVGPTAQTTTTEDPELAMAISASLQSSSVARPAAPTTHVSSGSTPSAGSGDTAPHNKKTEKWETHDENDCGYNSNDFISRMPDDIIVSILSKITLKEAASTSNLSKRWRYLWCQIDSLDFDANEKLDKIALDYKLKIVERPKYINWVNRVTRQYKGPNVNEFRVCFDFDKTSKIAIDRWVEFAVGKRVKKLELDMLENGEMLRQPARNYVFPIKIFDRNVKRHMEVKFLKALFLKCVNVSEEALARLLVSCSGLEQLSIHGSGELVNVKINGKSLVFKYFEIVFYSGVKSIEITDSNLESFSYLGPWITIKFSELPRLKEISIGEGHSGFENNVFGQISCCISHLHILTLDIYRPEENLKFSSFPELPKLKQLLLKVGAWEDDCLLEFTTLAKACPKMQRFVIQLIWMSPAKRRRKIKRAAKHPHKHLEVVEIAGYYGRISDVELALYFIDNVKALHKIIIDPRYQVLERTPIGNIQLKKEKAARDCAKKQLKRRTPKGVEL</sequence>
<feature type="compositionally biased region" description="Basic and acidic residues" evidence="1">
    <location>
        <begin position="215"/>
        <end position="225"/>
    </location>
</feature>
<accession>A0A699JHS3</accession>
<dbReference type="CDD" id="cd22160">
    <property type="entry name" value="F-box_AtFBL13-like"/>
    <property type="match status" value="1"/>
</dbReference>
<reference evidence="3" key="1">
    <citation type="journal article" date="2019" name="Sci. Rep.">
        <title>Draft genome of Tanacetum cinerariifolium, the natural source of mosquito coil.</title>
        <authorList>
            <person name="Yamashiro T."/>
            <person name="Shiraishi A."/>
            <person name="Satake H."/>
            <person name="Nakayama K."/>
        </authorList>
    </citation>
    <scope>NUCLEOTIDE SEQUENCE</scope>
</reference>
<name>A0A699JHS3_TANCI</name>
<feature type="region of interest" description="Disordered" evidence="1">
    <location>
        <begin position="185"/>
        <end position="225"/>
    </location>
</feature>
<dbReference type="EMBL" id="BKCJ010411354">
    <property type="protein sequence ID" value="GFA36383.1"/>
    <property type="molecule type" value="Genomic_DNA"/>
</dbReference>